<dbReference type="Gene3D" id="3.40.50.720">
    <property type="entry name" value="NAD(P)-binding Rossmann-like Domain"/>
    <property type="match status" value="1"/>
</dbReference>
<dbReference type="SUPFAM" id="SSF51735">
    <property type="entry name" value="NAD(P)-binding Rossmann-fold domains"/>
    <property type="match status" value="1"/>
</dbReference>
<evidence type="ECO:0000259" key="2">
    <source>
        <dbReference type="Pfam" id="PF01370"/>
    </source>
</evidence>
<evidence type="ECO:0000313" key="3">
    <source>
        <dbReference type="EMBL" id="RMI29025.1"/>
    </source>
</evidence>
<dbReference type="InterPro" id="IPR020904">
    <property type="entry name" value="Sc_DH/Rdtase_CS"/>
</dbReference>
<evidence type="ECO:0000313" key="4">
    <source>
        <dbReference type="Proteomes" id="UP000279275"/>
    </source>
</evidence>
<comment type="similarity">
    <text evidence="1">Belongs to the NAD(P)-dependent epimerase/dehydratase family.</text>
</comment>
<proteinExistence type="inferred from homology"/>
<dbReference type="Proteomes" id="UP000279275">
    <property type="component" value="Unassembled WGS sequence"/>
</dbReference>
<dbReference type="InterPro" id="IPR001509">
    <property type="entry name" value="Epimerase_deHydtase"/>
</dbReference>
<dbReference type="OrthoDB" id="9801785at2"/>
<sequence length="325" mass="34377">MRVTVTGGAGFIGSTVVSRLVRHAAIGQVTVIDDCSTGSPAMLGDDLAHVDFRRGSILDPDAVDAATFGADAIVHLAALGSVPRSVSDPVATHHANVTGTVHVLQAARAAECSLLVTASSSSVYGSQPKVPRTEHSCPLPVSPYGASKLAGEAYVRAFAQTYELPALPLRLFNVYGPRQRADHPYAAVVPRLCRAALTGQEFTVHGDGHQSRDFTFVDVVCDVIEDALTRRVTSDPVNVGFGSATSVLDLVTMVSELLGAPVAVRHTAPRAGDVRNSPADPDRFQALFPTVRPIDLRAGLAETLEWHRRHHSDGQRTAALSAGDR</sequence>
<accession>A0A3M2KZQ4</accession>
<keyword evidence="4" id="KW-1185">Reference proteome</keyword>
<protein>
    <submittedName>
        <fullName evidence="3">NAD-dependent epimerase/dehydratase family protein</fullName>
    </submittedName>
</protein>
<feature type="domain" description="NAD-dependent epimerase/dehydratase" evidence="2">
    <location>
        <begin position="3"/>
        <end position="240"/>
    </location>
</feature>
<dbReference type="PROSITE" id="PS00061">
    <property type="entry name" value="ADH_SHORT"/>
    <property type="match status" value="1"/>
</dbReference>
<dbReference type="AlphaFoldDB" id="A0A3M2KZQ4"/>
<dbReference type="Gene3D" id="3.90.25.10">
    <property type="entry name" value="UDP-galactose 4-epimerase, domain 1"/>
    <property type="match status" value="1"/>
</dbReference>
<dbReference type="Pfam" id="PF01370">
    <property type="entry name" value="Epimerase"/>
    <property type="match status" value="1"/>
</dbReference>
<dbReference type="InterPro" id="IPR036291">
    <property type="entry name" value="NAD(P)-bd_dom_sf"/>
</dbReference>
<organism evidence="3 4">
    <name type="scientific">Nocardia stercoris</name>
    <dbReference type="NCBI Taxonomy" id="2483361"/>
    <lineage>
        <taxon>Bacteria</taxon>
        <taxon>Bacillati</taxon>
        <taxon>Actinomycetota</taxon>
        <taxon>Actinomycetes</taxon>
        <taxon>Mycobacteriales</taxon>
        <taxon>Nocardiaceae</taxon>
        <taxon>Nocardia</taxon>
    </lineage>
</organism>
<evidence type="ECO:0000256" key="1">
    <source>
        <dbReference type="ARBA" id="ARBA00007637"/>
    </source>
</evidence>
<comment type="caution">
    <text evidence="3">The sequence shown here is derived from an EMBL/GenBank/DDBJ whole genome shotgun (WGS) entry which is preliminary data.</text>
</comment>
<reference evidence="3 4" key="1">
    <citation type="submission" date="2018-10" db="EMBL/GenBank/DDBJ databases">
        <title>Isolation from cow dung.</title>
        <authorList>
            <person name="Ling L."/>
        </authorList>
    </citation>
    <scope>NUCLEOTIDE SEQUENCE [LARGE SCALE GENOMIC DNA]</scope>
    <source>
        <strain evidence="3 4">NEAU-LL90</strain>
    </source>
</reference>
<dbReference type="EMBL" id="RFFH01000017">
    <property type="protein sequence ID" value="RMI29025.1"/>
    <property type="molecule type" value="Genomic_DNA"/>
</dbReference>
<gene>
    <name evidence="3" type="ORF">EBN03_27880</name>
</gene>
<name>A0A3M2KZQ4_9NOCA</name>
<dbReference type="PANTHER" id="PTHR43000">
    <property type="entry name" value="DTDP-D-GLUCOSE 4,6-DEHYDRATASE-RELATED"/>
    <property type="match status" value="1"/>
</dbReference>